<feature type="transmembrane region" description="Helical" evidence="2">
    <location>
        <begin position="159"/>
        <end position="179"/>
    </location>
</feature>
<dbReference type="KEGG" id="pmal:PMUG01_08015100"/>
<feature type="transmembrane region" description="Helical" evidence="2">
    <location>
        <begin position="6"/>
        <end position="26"/>
    </location>
</feature>
<organism evidence="3 4">
    <name type="scientific">Plasmodium malariae</name>
    <dbReference type="NCBI Taxonomy" id="5858"/>
    <lineage>
        <taxon>Eukaryota</taxon>
        <taxon>Sar</taxon>
        <taxon>Alveolata</taxon>
        <taxon>Apicomplexa</taxon>
        <taxon>Aconoidasida</taxon>
        <taxon>Haemosporida</taxon>
        <taxon>Plasmodiidae</taxon>
        <taxon>Plasmodium</taxon>
        <taxon>Plasmodium (Plasmodium)</taxon>
    </lineage>
</organism>
<dbReference type="OrthoDB" id="10669034at2759"/>
<evidence type="ECO:0000313" key="4">
    <source>
        <dbReference type="Proteomes" id="UP000219813"/>
    </source>
</evidence>
<keyword evidence="2" id="KW-0472">Membrane</keyword>
<keyword evidence="2" id="KW-0812">Transmembrane</keyword>
<evidence type="ECO:0000256" key="2">
    <source>
        <dbReference type="SAM" id="Phobius"/>
    </source>
</evidence>
<evidence type="ECO:0000256" key="1">
    <source>
        <dbReference type="SAM" id="MobiDB-lite"/>
    </source>
</evidence>
<accession>A0A1D3PAB4</accession>
<feature type="compositionally biased region" description="Basic residues" evidence="1">
    <location>
        <begin position="81"/>
        <end position="95"/>
    </location>
</feature>
<protein>
    <submittedName>
        <fullName evidence="3">Fam-l protein</fullName>
    </submittedName>
</protein>
<feature type="transmembrane region" description="Helical" evidence="2">
    <location>
        <begin position="243"/>
        <end position="267"/>
    </location>
</feature>
<feature type="region of interest" description="Disordered" evidence="1">
    <location>
        <begin position="81"/>
        <end position="107"/>
    </location>
</feature>
<reference evidence="3 4" key="1">
    <citation type="submission" date="2016-06" db="EMBL/GenBank/DDBJ databases">
        <authorList>
            <consortium name="Pathogen Informatics"/>
        </authorList>
    </citation>
    <scope>NUCLEOTIDE SEQUENCE [LARGE SCALE GENOMIC DNA]</scope>
</reference>
<dbReference type="RefSeq" id="XP_028861016.1">
    <property type="nucleotide sequence ID" value="XM_029004315.1"/>
</dbReference>
<name>A0A1D3PAB4_PLAMA</name>
<dbReference type="GeneID" id="39868134"/>
<proteinExistence type="predicted"/>
<keyword evidence="2" id="KW-1133">Transmembrane helix</keyword>
<dbReference type="Pfam" id="PF12420">
    <property type="entry name" value="DUF3671"/>
    <property type="match status" value="1"/>
</dbReference>
<sequence>MEHIFKTLLFIRITTFILLCWICHFYNEINIHNKFLDECYNYHRRLYISNYRLLSKYWQNKNSSIVCLKEKIPNVIKNKKGMSNKEKRTARKKQKSYGSSSGDAGAHKKCMKNNTCIFETKNYSYLEKKIFKELDYIDFLKKKKTITDRLYKKIIRKKYSLRLSFPVILLLLLSVAFIVEYFTCNGLVKVLYNNVFYESLKLQGIQLVNSIKNGFPDTTSGKIFYILVEISKGDNRYGVNINFFGSLVYILPFFILGIAIILGIVYYHKKVKKYNKIKFRRR</sequence>
<evidence type="ECO:0000313" key="3">
    <source>
        <dbReference type="EMBL" id="SCN12027.1"/>
    </source>
</evidence>
<dbReference type="Proteomes" id="UP000219813">
    <property type="component" value="Chromosome 8"/>
</dbReference>
<dbReference type="AlphaFoldDB" id="A0A1D3PAB4"/>
<keyword evidence="4" id="KW-1185">Reference proteome</keyword>
<dbReference type="InterPro" id="IPR022139">
    <property type="entry name" value="Fam-L/Fam-M-like_plasmodium"/>
</dbReference>
<gene>
    <name evidence="3" type="primary">PmUG01_08015100</name>
    <name evidence="3" type="ORF">PMUG01_08015100</name>
</gene>
<dbReference type="VEuPathDB" id="PlasmoDB:PmUG01_08015100"/>
<dbReference type="EMBL" id="LT594629">
    <property type="protein sequence ID" value="SCN12027.1"/>
    <property type="molecule type" value="Genomic_DNA"/>
</dbReference>